<dbReference type="Proteomes" id="UP001164693">
    <property type="component" value="Chromosome"/>
</dbReference>
<gene>
    <name evidence="1" type="ORF">M6B22_08395</name>
</gene>
<reference evidence="1" key="1">
    <citation type="submission" date="2022-05" db="EMBL/GenBank/DDBJ databases">
        <title>Jatrophihabitans sp. SB3-54 whole genome sequence.</title>
        <authorList>
            <person name="Suh M.K."/>
            <person name="Eom M.K."/>
            <person name="Kim J.S."/>
            <person name="Kim H.S."/>
            <person name="Do H.E."/>
            <person name="Shin Y.K."/>
            <person name="Lee J.-S."/>
        </authorList>
    </citation>
    <scope>NUCLEOTIDE SEQUENCE</scope>
    <source>
        <strain evidence="1">SB3-54</strain>
    </source>
</reference>
<sequence>MAEVSVAGGVLKIELTVSERVLALHGRDVEVPLEQISEVTAVEDAMSALRGMRAPGAGIPGKLALGTWRGRSGGANFHDFVLVHHNGPGVVVTTTGEGYDRLVIGTQDPAALVAALRAPA</sequence>
<dbReference type="EMBL" id="CP097463">
    <property type="protein sequence ID" value="WAX58769.1"/>
    <property type="molecule type" value="Genomic_DNA"/>
</dbReference>
<evidence type="ECO:0000313" key="2">
    <source>
        <dbReference type="Proteomes" id="UP001164693"/>
    </source>
</evidence>
<accession>A0ABY7K616</accession>
<protein>
    <recommendedName>
        <fullName evidence="3">Bacterial Pleckstrin homology domain-containing protein</fullName>
    </recommendedName>
</protein>
<evidence type="ECO:0000313" key="1">
    <source>
        <dbReference type="EMBL" id="WAX58769.1"/>
    </source>
</evidence>
<evidence type="ECO:0008006" key="3">
    <source>
        <dbReference type="Google" id="ProtNLM"/>
    </source>
</evidence>
<proteinExistence type="predicted"/>
<keyword evidence="2" id="KW-1185">Reference proteome</keyword>
<organism evidence="1 2">
    <name type="scientific">Jatrophihabitans cynanchi</name>
    <dbReference type="NCBI Taxonomy" id="2944128"/>
    <lineage>
        <taxon>Bacteria</taxon>
        <taxon>Bacillati</taxon>
        <taxon>Actinomycetota</taxon>
        <taxon>Actinomycetes</taxon>
        <taxon>Jatrophihabitantales</taxon>
        <taxon>Jatrophihabitantaceae</taxon>
        <taxon>Jatrophihabitans</taxon>
    </lineage>
</organism>
<name>A0ABY7K616_9ACTN</name>
<dbReference type="RefSeq" id="WP_269445313.1">
    <property type="nucleotide sequence ID" value="NZ_CP097463.1"/>
</dbReference>